<dbReference type="Proteomes" id="UP000552097">
    <property type="component" value="Unassembled WGS sequence"/>
</dbReference>
<keyword evidence="2" id="KW-0812">Transmembrane</keyword>
<feature type="region of interest" description="Disordered" evidence="1">
    <location>
        <begin position="38"/>
        <end position="170"/>
    </location>
</feature>
<reference evidence="3 4" key="1">
    <citation type="submission" date="2020-08" db="EMBL/GenBank/DDBJ databases">
        <title>Sequencing the genomes of 1000 actinobacteria strains.</title>
        <authorList>
            <person name="Klenk H.-P."/>
        </authorList>
    </citation>
    <scope>NUCLEOTIDE SEQUENCE [LARGE SCALE GENOMIC DNA]</scope>
    <source>
        <strain evidence="3 4">DSM 45486</strain>
    </source>
</reference>
<protein>
    <recommendedName>
        <fullName evidence="5">Flagellar basal body-associated protein FliL</fullName>
    </recommendedName>
</protein>
<dbReference type="EMBL" id="JACHMO010000001">
    <property type="protein sequence ID" value="MBB5806867.1"/>
    <property type="molecule type" value="Genomic_DNA"/>
</dbReference>
<evidence type="ECO:0000256" key="1">
    <source>
        <dbReference type="SAM" id="MobiDB-lite"/>
    </source>
</evidence>
<feature type="compositionally biased region" description="Polar residues" evidence="1">
    <location>
        <begin position="142"/>
        <end position="154"/>
    </location>
</feature>
<accession>A0A7W9HQZ1</accession>
<evidence type="ECO:0000313" key="4">
    <source>
        <dbReference type="Proteomes" id="UP000552097"/>
    </source>
</evidence>
<keyword evidence="2" id="KW-0472">Membrane</keyword>
<feature type="compositionally biased region" description="Low complexity" evidence="1">
    <location>
        <begin position="209"/>
        <end position="225"/>
    </location>
</feature>
<dbReference type="AlphaFoldDB" id="A0A7W9HQZ1"/>
<feature type="transmembrane region" description="Helical" evidence="2">
    <location>
        <begin position="175"/>
        <end position="195"/>
    </location>
</feature>
<evidence type="ECO:0000313" key="3">
    <source>
        <dbReference type="EMBL" id="MBB5806867.1"/>
    </source>
</evidence>
<organism evidence="3 4">
    <name type="scientific">Saccharothrix ecbatanensis</name>
    <dbReference type="NCBI Taxonomy" id="1105145"/>
    <lineage>
        <taxon>Bacteria</taxon>
        <taxon>Bacillati</taxon>
        <taxon>Actinomycetota</taxon>
        <taxon>Actinomycetes</taxon>
        <taxon>Pseudonocardiales</taxon>
        <taxon>Pseudonocardiaceae</taxon>
        <taxon>Saccharothrix</taxon>
    </lineage>
</organism>
<comment type="caution">
    <text evidence="3">The sequence shown here is derived from an EMBL/GenBank/DDBJ whole genome shotgun (WGS) entry which is preliminary data.</text>
</comment>
<feature type="region of interest" description="Disordered" evidence="1">
    <location>
        <begin position="203"/>
        <end position="229"/>
    </location>
</feature>
<evidence type="ECO:0000256" key="2">
    <source>
        <dbReference type="SAM" id="Phobius"/>
    </source>
</evidence>
<keyword evidence="4" id="KW-1185">Reference proteome</keyword>
<sequence>MNWQDELRKLDEELASGRVSADEYRTRRDQVLASAHAVPPIQQQWQANPPTAPAQQQGQQPPDSATQYLRPVAPDAGQGQPPNPDATQVVSGGRPAARPPQDVDRTQVVPGGGMQPQPQYGQPSPPHGFSAQQPPASPWGSGDTSAPWATTSGDSWLRQGPEVFDETSGGGGKKVLAIVGVVLVIALIGGAIWFFGIRESSTSAGGGTTTSAGTDSSAAPTTTTTEPPIDLIPAPPGTPNPANGVVPVAEAVEAKILTAEEATAVEAAGITEVSFKGGTAAAFTHDTTVFEAEDADKAEALAEALVQLQTKAGMVPGAKGVMPQSSTVHQLVRKGQPGFYRCVYVTGTKVVRIGTVQTPIGVDDKELIKKFQEFGGTVVKEFPIS</sequence>
<evidence type="ECO:0008006" key="5">
    <source>
        <dbReference type="Google" id="ProtNLM"/>
    </source>
</evidence>
<gene>
    <name evidence="3" type="ORF">F4560_006635</name>
</gene>
<proteinExistence type="predicted"/>
<dbReference type="RefSeq" id="WP_184926739.1">
    <property type="nucleotide sequence ID" value="NZ_JACHMO010000001.1"/>
</dbReference>
<name>A0A7W9HQZ1_9PSEU</name>
<keyword evidence="2" id="KW-1133">Transmembrane helix</keyword>
<feature type="compositionally biased region" description="Low complexity" evidence="1">
    <location>
        <begin position="42"/>
        <end position="67"/>
    </location>
</feature>